<sequence>MGHASSSRERILDDEYENMSPTQCKTNGEPRRDNFMVHEEGTGSNSEFTHPKMPLSQTMLNKYDMRKQRNKAHKSHKQQIWLKVELHDNVHRMRSAVHAHFLLLLKLKDKDFASLLAPPSTEEFEVSIKVYVHLGYVPEDPFNEPSTRVQYQDLHSYFKNELHKLGLGDLVAT</sequence>
<dbReference type="AlphaFoldDB" id="A0A9Q3CSP0"/>
<evidence type="ECO:0000313" key="2">
    <source>
        <dbReference type="EMBL" id="MBW0488188.1"/>
    </source>
</evidence>
<name>A0A9Q3CSP0_9BASI</name>
<accession>A0A9Q3CSP0</accession>
<gene>
    <name evidence="2" type="ORF">O181_027903</name>
</gene>
<dbReference type="EMBL" id="AVOT02009482">
    <property type="protein sequence ID" value="MBW0488188.1"/>
    <property type="molecule type" value="Genomic_DNA"/>
</dbReference>
<comment type="caution">
    <text evidence="2">The sequence shown here is derived from an EMBL/GenBank/DDBJ whole genome shotgun (WGS) entry which is preliminary data.</text>
</comment>
<reference evidence="2" key="1">
    <citation type="submission" date="2021-03" db="EMBL/GenBank/DDBJ databases">
        <title>Draft genome sequence of rust myrtle Austropuccinia psidii MF-1, a brazilian biotype.</title>
        <authorList>
            <person name="Quecine M.C."/>
            <person name="Pachon D.M.R."/>
            <person name="Bonatelli M.L."/>
            <person name="Correr F.H."/>
            <person name="Franceschini L.M."/>
            <person name="Leite T.F."/>
            <person name="Margarido G.R.A."/>
            <person name="Almeida C.A."/>
            <person name="Ferrarezi J.A."/>
            <person name="Labate C.A."/>
        </authorList>
    </citation>
    <scope>NUCLEOTIDE SEQUENCE</scope>
    <source>
        <strain evidence="2">MF-1</strain>
    </source>
</reference>
<evidence type="ECO:0000256" key="1">
    <source>
        <dbReference type="SAM" id="MobiDB-lite"/>
    </source>
</evidence>
<protein>
    <submittedName>
        <fullName evidence="2">Uncharacterized protein</fullName>
    </submittedName>
</protein>
<keyword evidence="3" id="KW-1185">Reference proteome</keyword>
<feature type="region of interest" description="Disordered" evidence="1">
    <location>
        <begin position="1"/>
        <end position="55"/>
    </location>
</feature>
<feature type="compositionally biased region" description="Basic and acidic residues" evidence="1">
    <location>
        <begin position="1"/>
        <end position="13"/>
    </location>
</feature>
<proteinExistence type="predicted"/>
<feature type="compositionally biased region" description="Basic and acidic residues" evidence="1">
    <location>
        <begin position="28"/>
        <end position="41"/>
    </location>
</feature>
<organism evidence="2 3">
    <name type="scientific">Austropuccinia psidii MF-1</name>
    <dbReference type="NCBI Taxonomy" id="1389203"/>
    <lineage>
        <taxon>Eukaryota</taxon>
        <taxon>Fungi</taxon>
        <taxon>Dikarya</taxon>
        <taxon>Basidiomycota</taxon>
        <taxon>Pucciniomycotina</taxon>
        <taxon>Pucciniomycetes</taxon>
        <taxon>Pucciniales</taxon>
        <taxon>Sphaerophragmiaceae</taxon>
        <taxon>Austropuccinia</taxon>
    </lineage>
</organism>
<evidence type="ECO:0000313" key="3">
    <source>
        <dbReference type="Proteomes" id="UP000765509"/>
    </source>
</evidence>
<dbReference type="Proteomes" id="UP000765509">
    <property type="component" value="Unassembled WGS sequence"/>
</dbReference>